<keyword evidence="2" id="KW-0472">Membrane</keyword>
<evidence type="ECO:0000256" key="2">
    <source>
        <dbReference type="SAM" id="Phobius"/>
    </source>
</evidence>
<dbReference type="Proteomes" id="UP001218218">
    <property type="component" value="Unassembled WGS sequence"/>
</dbReference>
<dbReference type="EMBL" id="JARIHO010000012">
    <property type="protein sequence ID" value="KAJ7352179.1"/>
    <property type="molecule type" value="Genomic_DNA"/>
</dbReference>
<organism evidence="3 4">
    <name type="scientific">Mycena albidolilacea</name>
    <dbReference type="NCBI Taxonomy" id="1033008"/>
    <lineage>
        <taxon>Eukaryota</taxon>
        <taxon>Fungi</taxon>
        <taxon>Dikarya</taxon>
        <taxon>Basidiomycota</taxon>
        <taxon>Agaricomycotina</taxon>
        <taxon>Agaricomycetes</taxon>
        <taxon>Agaricomycetidae</taxon>
        <taxon>Agaricales</taxon>
        <taxon>Marasmiineae</taxon>
        <taxon>Mycenaceae</taxon>
        <taxon>Mycena</taxon>
    </lineage>
</organism>
<comment type="caution">
    <text evidence="3">The sequence shown here is derived from an EMBL/GenBank/DDBJ whole genome shotgun (WGS) entry which is preliminary data.</text>
</comment>
<feature type="compositionally biased region" description="Polar residues" evidence="1">
    <location>
        <begin position="251"/>
        <end position="265"/>
    </location>
</feature>
<protein>
    <submittedName>
        <fullName evidence="3">Uncharacterized protein</fullName>
    </submittedName>
</protein>
<evidence type="ECO:0000256" key="1">
    <source>
        <dbReference type="SAM" id="MobiDB-lite"/>
    </source>
</evidence>
<accession>A0AAD7A9N5</accession>
<name>A0AAD7A9N5_9AGAR</name>
<feature type="region of interest" description="Disordered" evidence="1">
    <location>
        <begin position="198"/>
        <end position="217"/>
    </location>
</feature>
<dbReference type="AlphaFoldDB" id="A0AAD7A9N5"/>
<keyword evidence="4" id="KW-1185">Reference proteome</keyword>
<proteinExistence type="predicted"/>
<reference evidence="3" key="1">
    <citation type="submission" date="2023-03" db="EMBL/GenBank/DDBJ databases">
        <title>Massive genome expansion in bonnet fungi (Mycena s.s.) driven by repeated elements and novel gene families across ecological guilds.</title>
        <authorList>
            <consortium name="Lawrence Berkeley National Laboratory"/>
            <person name="Harder C.B."/>
            <person name="Miyauchi S."/>
            <person name="Viragh M."/>
            <person name="Kuo A."/>
            <person name="Thoen E."/>
            <person name="Andreopoulos B."/>
            <person name="Lu D."/>
            <person name="Skrede I."/>
            <person name="Drula E."/>
            <person name="Henrissat B."/>
            <person name="Morin E."/>
            <person name="Kohler A."/>
            <person name="Barry K."/>
            <person name="LaButti K."/>
            <person name="Morin E."/>
            <person name="Salamov A."/>
            <person name="Lipzen A."/>
            <person name="Mereny Z."/>
            <person name="Hegedus B."/>
            <person name="Baldrian P."/>
            <person name="Stursova M."/>
            <person name="Weitz H."/>
            <person name="Taylor A."/>
            <person name="Grigoriev I.V."/>
            <person name="Nagy L.G."/>
            <person name="Martin F."/>
            <person name="Kauserud H."/>
        </authorList>
    </citation>
    <scope>NUCLEOTIDE SEQUENCE</scope>
    <source>
        <strain evidence="3">CBHHK002</strain>
    </source>
</reference>
<gene>
    <name evidence="3" type="ORF">DFH08DRAFT_805454</name>
</gene>
<keyword evidence="2" id="KW-0812">Transmembrane</keyword>
<sequence length="272" mass="30473">MTQDIIHIDCLESRRLVYSCIADDFPHNRYQQAVFWIPEKEQDRACLRGDIYSTRHAALNWVYYSEAVDDNDNELPTGPGLLYSLTHLKVWIEGTGDTFFCINCLLCLTPFQIWRCWVVWNRRWPVVVLPIFATIAGAVLAGLIISDQVGALRSSEAFIVAKKSADFVRLSTIYFSLSAVGDDQVDHDTFHLLENSPASTAAQKDRNRPHVQSAPGDTHRNIHAQMAGFAPLLIILRDAAGYSRPVEEWSTRLSGDSANTSTTTDSKIDAEA</sequence>
<evidence type="ECO:0000313" key="4">
    <source>
        <dbReference type="Proteomes" id="UP001218218"/>
    </source>
</evidence>
<feature type="region of interest" description="Disordered" evidence="1">
    <location>
        <begin position="248"/>
        <end position="272"/>
    </location>
</feature>
<feature type="transmembrane region" description="Helical" evidence="2">
    <location>
        <begin position="126"/>
        <end position="145"/>
    </location>
</feature>
<evidence type="ECO:0000313" key="3">
    <source>
        <dbReference type="EMBL" id="KAJ7352179.1"/>
    </source>
</evidence>
<keyword evidence="2" id="KW-1133">Transmembrane helix</keyword>